<accession>D6Y9I9</accession>
<keyword evidence="9" id="KW-1185">Reference proteome</keyword>
<keyword evidence="3 6" id="KW-0694">RNA-binding</keyword>
<dbReference type="EMBL" id="CP001874">
    <property type="protein sequence ID" value="ADG88109.1"/>
    <property type="molecule type" value="Genomic_DNA"/>
</dbReference>
<dbReference type="GO" id="GO:0005829">
    <property type="term" value="C:cytosol"/>
    <property type="evidence" value="ECO:0007669"/>
    <property type="project" value="TreeGrafter"/>
</dbReference>
<keyword evidence="2 6" id="KW-0889">Transcription antitermination</keyword>
<feature type="domain" description="NusB/RsmB/TIM44" evidence="7">
    <location>
        <begin position="14"/>
        <end position="135"/>
    </location>
</feature>
<dbReference type="PANTHER" id="PTHR11078:SF3">
    <property type="entry name" value="ANTITERMINATION NUSB DOMAIN-CONTAINING PROTEIN"/>
    <property type="match status" value="1"/>
</dbReference>
<reference evidence="8 9" key="1">
    <citation type="submission" date="2010-01" db="EMBL/GenBank/DDBJ databases">
        <title>The complete genome of Thermobispora bispora DSM 43833.</title>
        <authorList>
            <consortium name="US DOE Joint Genome Institute (JGI-PGF)"/>
            <person name="Lucas S."/>
            <person name="Copeland A."/>
            <person name="Lapidus A."/>
            <person name="Glavina del Rio T."/>
            <person name="Dalin E."/>
            <person name="Tice H."/>
            <person name="Bruce D."/>
            <person name="Goodwin L."/>
            <person name="Pitluck S."/>
            <person name="Kyrpides N."/>
            <person name="Mavromatis K."/>
            <person name="Ivanova N."/>
            <person name="Mikhailova N."/>
            <person name="Chertkov O."/>
            <person name="Brettin T."/>
            <person name="Detter J.C."/>
            <person name="Han C."/>
            <person name="Larimer F."/>
            <person name="Land M."/>
            <person name="Hauser L."/>
            <person name="Markowitz V."/>
            <person name="Cheng J.-F."/>
            <person name="Hugenholtz P."/>
            <person name="Woyke T."/>
            <person name="Wu D."/>
            <person name="Jando M."/>
            <person name="Schneider S."/>
            <person name="Klenk H.-P."/>
            <person name="Eisen J.A."/>
        </authorList>
    </citation>
    <scope>NUCLEOTIDE SEQUENCE [LARGE SCALE GENOMIC DNA]</scope>
    <source>
        <strain evidence="9">ATCC 19993 / DSM 43833 / CBS 139.67 / JCM 10125 / KCTC 9307 / NBRC 14880 / R51</strain>
    </source>
</reference>
<protein>
    <recommendedName>
        <fullName evidence="6">Transcription antitermination protein NusB</fullName>
    </recommendedName>
    <alternativeName>
        <fullName evidence="6">Antitermination factor NusB</fullName>
    </alternativeName>
</protein>
<dbReference type="NCBIfam" id="TIGR01951">
    <property type="entry name" value="nusB"/>
    <property type="match status" value="1"/>
</dbReference>
<evidence type="ECO:0000256" key="6">
    <source>
        <dbReference type="HAMAP-Rule" id="MF_00073"/>
    </source>
</evidence>
<dbReference type="eggNOG" id="COG0781">
    <property type="taxonomic scope" value="Bacteria"/>
</dbReference>
<dbReference type="Gene3D" id="1.10.940.10">
    <property type="entry name" value="NusB-like"/>
    <property type="match status" value="1"/>
</dbReference>
<dbReference type="Proteomes" id="UP000006640">
    <property type="component" value="Chromosome"/>
</dbReference>
<sequence>MTTVRGKGRQERTQARQRALDILFEAEARAVSPLQVLDERAKEADPPVLEYTVTLVEGVVRHQDRIDELISTYAQGWTLDRMPAVDRNILRAGTYEMLWSTDVPENVVISEWVRLAAELSTDESPHFVNGLLARFKELKPSLTI</sequence>
<comment type="function">
    <text evidence="6">Involved in transcription antitermination. Required for transcription of ribosomal RNA (rRNA) genes. Binds specifically to the boxA antiterminator sequence of the ribosomal RNA (rrn) operons.</text>
</comment>
<dbReference type="HAMAP" id="MF_00073">
    <property type="entry name" value="NusB"/>
    <property type="match status" value="1"/>
</dbReference>
<dbReference type="InterPro" id="IPR006027">
    <property type="entry name" value="NusB_RsmB_TIM44"/>
</dbReference>
<dbReference type="Pfam" id="PF01029">
    <property type="entry name" value="NusB"/>
    <property type="match status" value="1"/>
</dbReference>
<dbReference type="KEGG" id="tbi:Tbis_1391"/>
<dbReference type="GO" id="GO:0006353">
    <property type="term" value="P:DNA-templated transcription termination"/>
    <property type="evidence" value="ECO:0007669"/>
    <property type="project" value="UniProtKB-UniRule"/>
</dbReference>
<evidence type="ECO:0000313" key="8">
    <source>
        <dbReference type="EMBL" id="ADG88109.1"/>
    </source>
</evidence>
<dbReference type="GO" id="GO:0003723">
    <property type="term" value="F:RNA binding"/>
    <property type="evidence" value="ECO:0007669"/>
    <property type="project" value="UniProtKB-UniRule"/>
</dbReference>
<evidence type="ECO:0000256" key="5">
    <source>
        <dbReference type="ARBA" id="ARBA00023163"/>
    </source>
</evidence>
<evidence type="ECO:0000256" key="2">
    <source>
        <dbReference type="ARBA" id="ARBA00022814"/>
    </source>
</evidence>
<dbReference type="RefSeq" id="WP_013131642.1">
    <property type="nucleotide sequence ID" value="NC_014165.1"/>
</dbReference>
<organism evidence="8 9">
    <name type="scientific">Thermobispora bispora (strain ATCC 19993 / DSM 43833 / CBS 139.67 / JCM 10125 / KCTC 9307 / NBRC 14880 / R51)</name>
    <dbReference type="NCBI Taxonomy" id="469371"/>
    <lineage>
        <taxon>Bacteria</taxon>
        <taxon>Bacillati</taxon>
        <taxon>Actinomycetota</taxon>
        <taxon>Actinomycetes</taxon>
        <taxon>Streptosporangiales</taxon>
        <taxon>Streptosporangiaceae</taxon>
        <taxon>Thermobispora</taxon>
    </lineage>
</organism>
<dbReference type="GO" id="GO:0031564">
    <property type="term" value="P:transcription antitermination"/>
    <property type="evidence" value="ECO:0007669"/>
    <property type="project" value="UniProtKB-KW"/>
</dbReference>
<dbReference type="STRING" id="469371.Tbis_1391"/>
<keyword evidence="4 6" id="KW-0805">Transcription regulation</keyword>
<dbReference type="PANTHER" id="PTHR11078">
    <property type="entry name" value="N UTILIZATION SUBSTANCE PROTEIN B-RELATED"/>
    <property type="match status" value="1"/>
</dbReference>
<dbReference type="OrthoDB" id="3528057at2"/>
<evidence type="ECO:0000259" key="7">
    <source>
        <dbReference type="Pfam" id="PF01029"/>
    </source>
</evidence>
<evidence type="ECO:0000256" key="1">
    <source>
        <dbReference type="ARBA" id="ARBA00005952"/>
    </source>
</evidence>
<dbReference type="AlphaFoldDB" id="D6Y9I9"/>
<dbReference type="HOGENOM" id="CLU_087843_2_3_11"/>
<evidence type="ECO:0000256" key="3">
    <source>
        <dbReference type="ARBA" id="ARBA00022884"/>
    </source>
</evidence>
<dbReference type="InterPro" id="IPR011605">
    <property type="entry name" value="NusB_fam"/>
</dbReference>
<gene>
    <name evidence="6 8" type="primary">nusB</name>
    <name evidence="8" type="ordered locus">Tbis_1391</name>
</gene>
<proteinExistence type="inferred from homology"/>
<evidence type="ECO:0000313" key="9">
    <source>
        <dbReference type="Proteomes" id="UP000006640"/>
    </source>
</evidence>
<comment type="similarity">
    <text evidence="1 6">Belongs to the NusB family.</text>
</comment>
<name>D6Y9I9_THEBD</name>
<dbReference type="SUPFAM" id="SSF48013">
    <property type="entry name" value="NusB-like"/>
    <property type="match status" value="1"/>
</dbReference>
<dbReference type="InterPro" id="IPR035926">
    <property type="entry name" value="NusB-like_sf"/>
</dbReference>
<keyword evidence="5 6" id="KW-0804">Transcription</keyword>
<evidence type="ECO:0000256" key="4">
    <source>
        <dbReference type="ARBA" id="ARBA00023015"/>
    </source>
</evidence>